<dbReference type="AlphaFoldDB" id="A0A1I6TJF1"/>
<proteinExistence type="predicted"/>
<keyword evidence="1" id="KW-0812">Transmembrane</keyword>
<evidence type="ECO:0000313" key="2">
    <source>
        <dbReference type="EMBL" id="SFS89353.1"/>
    </source>
</evidence>
<accession>A0A1I6TJF1</accession>
<protein>
    <recommendedName>
        <fullName evidence="4">Copper resistance protein D</fullName>
    </recommendedName>
</protein>
<keyword evidence="1" id="KW-0472">Membrane</keyword>
<evidence type="ECO:0000256" key="1">
    <source>
        <dbReference type="SAM" id="Phobius"/>
    </source>
</evidence>
<feature type="transmembrane region" description="Helical" evidence="1">
    <location>
        <begin position="129"/>
        <end position="150"/>
    </location>
</feature>
<feature type="transmembrane region" description="Helical" evidence="1">
    <location>
        <begin position="92"/>
        <end position="109"/>
    </location>
</feature>
<feature type="transmembrane region" description="Helical" evidence="1">
    <location>
        <begin position="7"/>
        <end position="30"/>
    </location>
</feature>
<organism evidence="2 3">
    <name type="scientific">Marininema halotolerans</name>
    <dbReference type="NCBI Taxonomy" id="1155944"/>
    <lineage>
        <taxon>Bacteria</taxon>
        <taxon>Bacillati</taxon>
        <taxon>Bacillota</taxon>
        <taxon>Bacilli</taxon>
        <taxon>Bacillales</taxon>
        <taxon>Thermoactinomycetaceae</taxon>
        <taxon>Marininema</taxon>
    </lineage>
</organism>
<sequence length="152" mass="17000">MQIDYSIALFIHILCMASWFGGLAVMVIWLRKSIRFNNEGFSMTKSMESVHNLNVRMMIPVAVLGAIAGFYMLLTGSWSAYMPLWLIIKERAISIFILLYIIALPIYGGKLSKRVQSESGDAAVSAVKGYIMLLNISVLVLLFTIFIATIKI</sequence>
<name>A0A1I6TJF1_9BACL</name>
<evidence type="ECO:0000313" key="3">
    <source>
        <dbReference type="Proteomes" id="UP000198660"/>
    </source>
</evidence>
<reference evidence="3" key="1">
    <citation type="submission" date="2016-10" db="EMBL/GenBank/DDBJ databases">
        <authorList>
            <person name="Varghese N."/>
            <person name="Submissions S."/>
        </authorList>
    </citation>
    <scope>NUCLEOTIDE SEQUENCE [LARGE SCALE GENOMIC DNA]</scope>
    <source>
        <strain evidence="3">DSM 45789</strain>
    </source>
</reference>
<keyword evidence="3" id="KW-1185">Reference proteome</keyword>
<keyword evidence="1" id="KW-1133">Transmembrane helix</keyword>
<evidence type="ECO:0008006" key="4">
    <source>
        <dbReference type="Google" id="ProtNLM"/>
    </source>
</evidence>
<feature type="transmembrane region" description="Helical" evidence="1">
    <location>
        <begin position="57"/>
        <end position="80"/>
    </location>
</feature>
<dbReference type="Proteomes" id="UP000198660">
    <property type="component" value="Unassembled WGS sequence"/>
</dbReference>
<gene>
    <name evidence="2" type="ORF">SAMN05444972_11062</name>
</gene>
<dbReference type="EMBL" id="FPAA01000010">
    <property type="protein sequence ID" value="SFS89353.1"/>
    <property type="molecule type" value="Genomic_DNA"/>
</dbReference>